<dbReference type="AlphaFoldDB" id="A0A1H6Y9Q5"/>
<dbReference type="CDD" id="cd04301">
    <property type="entry name" value="NAT_SF"/>
    <property type="match status" value="1"/>
</dbReference>
<organism evidence="2 3">
    <name type="scientific">Dyadobacter koreensis</name>
    <dbReference type="NCBI Taxonomy" id="408657"/>
    <lineage>
        <taxon>Bacteria</taxon>
        <taxon>Pseudomonadati</taxon>
        <taxon>Bacteroidota</taxon>
        <taxon>Cytophagia</taxon>
        <taxon>Cytophagales</taxon>
        <taxon>Spirosomataceae</taxon>
        <taxon>Dyadobacter</taxon>
    </lineage>
</organism>
<dbReference type="Gene3D" id="3.40.630.30">
    <property type="match status" value="1"/>
</dbReference>
<reference evidence="2 3" key="1">
    <citation type="submission" date="2016-10" db="EMBL/GenBank/DDBJ databases">
        <authorList>
            <person name="de Groot N.N."/>
        </authorList>
    </citation>
    <scope>NUCLEOTIDE SEQUENCE [LARGE SCALE GENOMIC DNA]</scope>
    <source>
        <strain evidence="2 3">DSM 19938</strain>
    </source>
</reference>
<evidence type="ECO:0000259" key="1">
    <source>
        <dbReference type="PROSITE" id="PS51186"/>
    </source>
</evidence>
<dbReference type="InterPro" id="IPR016181">
    <property type="entry name" value="Acyl_CoA_acyltransferase"/>
</dbReference>
<dbReference type="PROSITE" id="PS51186">
    <property type="entry name" value="GNAT"/>
    <property type="match status" value="1"/>
</dbReference>
<keyword evidence="3" id="KW-1185">Reference proteome</keyword>
<dbReference type="SUPFAM" id="SSF55729">
    <property type="entry name" value="Acyl-CoA N-acyltransferases (Nat)"/>
    <property type="match status" value="1"/>
</dbReference>
<dbReference type="OrthoDB" id="9797456at2"/>
<gene>
    <name evidence="2" type="ORF">SAMN04487995_4359</name>
</gene>
<dbReference type="GO" id="GO:0016747">
    <property type="term" value="F:acyltransferase activity, transferring groups other than amino-acyl groups"/>
    <property type="evidence" value="ECO:0007669"/>
    <property type="project" value="InterPro"/>
</dbReference>
<proteinExistence type="predicted"/>
<evidence type="ECO:0000313" key="2">
    <source>
        <dbReference type="EMBL" id="SEJ38033.1"/>
    </source>
</evidence>
<feature type="domain" description="N-acetyltransferase" evidence="1">
    <location>
        <begin position="89"/>
        <end position="236"/>
    </location>
</feature>
<dbReference type="Pfam" id="PF08445">
    <property type="entry name" value="FR47"/>
    <property type="match status" value="1"/>
</dbReference>
<sequence length="236" mass="26839">MNNDLYLNLDNPVWHSLTSTHSPYALGGDFVKRYPVDMLRILGCKTPLTADLEQIELWVVPGENFFVVGELPALPKNWVLHSKLECVQMICSKLNTLDTKNVADIEPLTEDHRSDMLELIGLVQPGYFFHNTPLLGNYFGIIKNNKLVAMAGERLKMTGFTEISAVVTHPDHTGQGYAQNLVAHVSKKNIEQNAVPFLHFVNNNVRARRVYELLGYTERKTINFWLIEFKGQKLSE</sequence>
<dbReference type="InterPro" id="IPR013653">
    <property type="entry name" value="GCN5-like_dom"/>
</dbReference>
<dbReference type="STRING" id="408657.SAMN04487995_4359"/>
<dbReference type="EMBL" id="FNXY01000007">
    <property type="protein sequence ID" value="SEJ38033.1"/>
    <property type="molecule type" value="Genomic_DNA"/>
</dbReference>
<evidence type="ECO:0000313" key="3">
    <source>
        <dbReference type="Proteomes" id="UP000199532"/>
    </source>
</evidence>
<dbReference type="InterPro" id="IPR000182">
    <property type="entry name" value="GNAT_dom"/>
</dbReference>
<dbReference type="RefSeq" id="WP_090338371.1">
    <property type="nucleotide sequence ID" value="NZ_FNXY01000007.1"/>
</dbReference>
<protein>
    <submittedName>
        <fullName evidence="2">FR47-like protein</fullName>
    </submittedName>
</protein>
<dbReference type="Proteomes" id="UP000199532">
    <property type="component" value="Unassembled WGS sequence"/>
</dbReference>
<name>A0A1H6Y9Q5_9BACT</name>
<accession>A0A1H6Y9Q5</accession>